<feature type="domain" description="Sulfotransferase" evidence="2">
    <location>
        <begin position="106"/>
        <end position="202"/>
    </location>
</feature>
<dbReference type="PANTHER" id="PTHR45964">
    <property type="entry name" value="WSCD FAMILY MEMBER CG9164"/>
    <property type="match status" value="1"/>
</dbReference>
<organism evidence="3 4">
    <name type="scientific">Owenia fusiformis</name>
    <name type="common">Polychaete worm</name>
    <dbReference type="NCBI Taxonomy" id="6347"/>
    <lineage>
        <taxon>Eukaryota</taxon>
        <taxon>Metazoa</taxon>
        <taxon>Spiralia</taxon>
        <taxon>Lophotrochozoa</taxon>
        <taxon>Annelida</taxon>
        <taxon>Polychaeta</taxon>
        <taxon>Sedentaria</taxon>
        <taxon>Canalipalpata</taxon>
        <taxon>Sabellida</taxon>
        <taxon>Oweniida</taxon>
        <taxon>Oweniidae</taxon>
        <taxon>Owenia</taxon>
    </lineage>
</organism>
<name>A0A8J1T791_OWEFU</name>
<dbReference type="SUPFAM" id="SSF52540">
    <property type="entry name" value="P-loop containing nucleoside triphosphate hydrolases"/>
    <property type="match status" value="1"/>
</dbReference>
<dbReference type="EMBL" id="CAIIXF020000005">
    <property type="protein sequence ID" value="CAH1783974.1"/>
    <property type="molecule type" value="Genomic_DNA"/>
</dbReference>
<proteinExistence type="inferred from homology"/>
<dbReference type="InterPro" id="IPR027417">
    <property type="entry name" value="P-loop_NTPase"/>
</dbReference>
<dbReference type="Gene3D" id="3.40.50.300">
    <property type="entry name" value="P-loop containing nucleotide triphosphate hydrolases"/>
    <property type="match status" value="1"/>
</dbReference>
<dbReference type="OrthoDB" id="5985073at2759"/>
<dbReference type="Pfam" id="PF00685">
    <property type="entry name" value="Sulfotransfer_1"/>
    <property type="match status" value="1"/>
</dbReference>
<keyword evidence="4" id="KW-1185">Reference proteome</keyword>
<dbReference type="AlphaFoldDB" id="A0A8J1T791"/>
<dbReference type="PANTHER" id="PTHR45964:SF5">
    <property type="entry name" value="WSCD FAMILY MEMBER CG9164"/>
    <property type="match status" value="1"/>
</dbReference>
<reference evidence="3" key="1">
    <citation type="submission" date="2022-03" db="EMBL/GenBank/DDBJ databases">
        <authorList>
            <person name="Martin C."/>
        </authorList>
    </citation>
    <scope>NUCLEOTIDE SEQUENCE</scope>
</reference>
<sequence>MYNTRVKSKNKTEKRLVIKEECQSLHYHNGKPGALALTALASFPGSGSSWFRHLIHQLTGIYTGSVNNTKEGHTSDEFQADGVTNNSVIAIETNEKSFNVGTVKFERTILLVRDPFVSILADFNRRNEVSHIVQDWESYAQVQSYAWQFFMRYWLEFSSVGPLLVVEYENLGTQLEMELLRLAKFLNVAVDQRVLHCILKNANGRFGSTPSQTQNSPYSRKVQDILIKGKNDIYGELHKLKNI</sequence>
<protein>
    <recommendedName>
        <fullName evidence="2">Sulfotransferase domain-containing protein</fullName>
    </recommendedName>
</protein>
<evidence type="ECO:0000313" key="4">
    <source>
        <dbReference type="Proteomes" id="UP000749559"/>
    </source>
</evidence>
<dbReference type="InterPro" id="IPR051589">
    <property type="entry name" value="Sialate-O-sulfotransferase"/>
</dbReference>
<dbReference type="InterPro" id="IPR000863">
    <property type="entry name" value="Sulfotransferase_dom"/>
</dbReference>
<evidence type="ECO:0000259" key="2">
    <source>
        <dbReference type="Pfam" id="PF00685"/>
    </source>
</evidence>
<gene>
    <name evidence="3" type="ORF">OFUS_LOCUS10241</name>
</gene>
<evidence type="ECO:0000256" key="1">
    <source>
        <dbReference type="ARBA" id="ARBA00010236"/>
    </source>
</evidence>
<comment type="similarity">
    <text evidence="1">Belongs to the WSCD family.</text>
</comment>
<comment type="caution">
    <text evidence="3">The sequence shown here is derived from an EMBL/GenBank/DDBJ whole genome shotgun (WGS) entry which is preliminary data.</text>
</comment>
<accession>A0A8J1T791</accession>
<dbReference type="Proteomes" id="UP000749559">
    <property type="component" value="Unassembled WGS sequence"/>
</dbReference>
<evidence type="ECO:0000313" key="3">
    <source>
        <dbReference type="EMBL" id="CAH1783974.1"/>
    </source>
</evidence>
<dbReference type="GO" id="GO:0008146">
    <property type="term" value="F:sulfotransferase activity"/>
    <property type="evidence" value="ECO:0007669"/>
    <property type="project" value="InterPro"/>
</dbReference>